<name>E0XQV0_9GAMM</name>
<dbReference type="SUPFAM" id="SSF53067">
    <property type="entry name" value="Actin-like ATPase domain"/>
    <property type="match status" value="1"/>
</dbReference>
<dbReference type="EMBL" id="GU474847">
    <property type="protein sequence ID" value="ADI16791.1"/>
    <property type="molecule type" value="Genomic_DNA"/>
</dbReference>
<dbReference type="GO" id="GO:0005524">
    <property type="term" value="F:ATP binding"/>
    <property type="evidence" value="ECO:0007669"/>
    <property type="project" value="InterPro"/>
</dbReference>
<dbReference type="AlphaFoldDB" id="E0XQV0"/>
<protein>
    <submittedName>
        <fullName evidence="1">Predicted molecular chaperone distantly related to hsp70-fold metalloproteases</fullName>
    </submittedName>
</protein>
<dbReference type="PANTHER" id="PTHR30605:SF0">
    <property type="entry name" value="ANHYDRO-N-ACETYLMURAMIC ACID KINASE"/>
    <property type="match status" value="1"/>
</dbReference>
<accession>E0XQV0</accession>
<proteinExistence type="predicted"/>
<dbReference type="GO" id="GO:0006508">
    <property type="term" value="P:proteolysis"/>
    <property type="evidence" value="ECO:0007669"/>
    <property type="project" value="UniProtKB-KW"/>
</dbReference>
<dbReference type="PANTHER" id="PTHR30605">
    <property type="entry name" value="ANHYDRO-N-ACETYLMURAMIC ACID KINASE"/>
    <property type="match status" value="1"/>
</dbReference>
<dbReference type="GO" id="GO:0009254">
    <property type="term" value="P:peptidoglycan turnover"/>
    <property type="evidence" value="ECO:0007669"/>
    <property type="project" value="InterPro"/>
</dbReference>
<dbReference type="InterPro" id="IPR005338">
    <property type="entry name" value="Anhydro_N_Ac-Mur_kinase"/>
</dbReference>
<dbReference type="GO" id="GO:0006040">
    <property type="term" value="P:amino sugar metabolic process"/>
    <property type="evidence" value="ECO:0007669"/>
    <property type="project" value="InterPro"/>
</dbReference>
<reference evidence="1" key="1">
    <citation type="journal article" date="2011" name="Environ. Microbiol.">
        <title>Time-series analyses of Monterey Bay coastal microbial picoplankton using a 'genome proxy' microarray.</title>
        <authorList>
            <person name="Rich V.I."/>
            <person name="Pham V.D."/>
            <person name="Eppley J."/>
            <person name="Shi Y."/>
            <person name="DeLong E.F."/>
        </authorList>
    </citation>
    <scope>NUCLEOTIDE SEQUENCE</scope>
</reference>
<dbReference type="GO" id="GO:0016773">
    <property type="term" value="F:phosphotransferase activity, alcohol group as acceptor"/>
    <property type="evidence" value="ECO:0007669"/>
    <property type="project" value="InterPro"/>
</dbReference>
<dbReference type="GO" id="GO:0008237">
    <property type="term" value="F:metallopeptidase activity"/>
    <property type="evidence" value="ECO:0007669"/>
    <property type="project" value="UniProtKB-KW"/>
</dbReference>
<organism evidence="1">
    <name type="scientific">uncultured gamma proteobacterium HF0010_11K06</name>
    <dbReference type="NCBI Taxonomy" id="710980"/>
    <lineage>
        <taxon>Bacteria</taxon>
        <taxon>Pseudomonadati</taxon>
        <taxon>Pseudomonadota</taxon>
        <taxon>Gammaproteobacteria</taxon>
        <taxon>environmental samples</taxon>
    </lineage>
</organism>
<dbReference type="Gene3D" id="3.30.420.40">
    <property type="match status" value="2"/>
</dbReference>
<keyword evidence="1" id="KW-0645">Protease</keyword>
<dbReference type="Pfam" id="PF03702">
    <property type="entry name" value="AnmK"/>
    <property type="match status" value="1"/>
</dbReference>
<keyword evidence="1" id="KW-0482">Metalloprotease</keyword>
<dbReference type="InterPro" id="IPR043129">
    <property type="entry name" value="ATPase_NBD"/>
</dbReference>
<keyword evidence="1" id="KW-0378">Hydrolase</keyword>
<evidence type="ECO:0000313" key="1">
    <source>
        <dbReference type="EMBL" id="ADI16791.1"/>
    </source>
</evidence>
<sequence length="373" mass="41753">MPKSDLYIGVLSGTSADSIDALLVDFSNSIKVIDRFSTKIPNAVKNKIFELVLNKKISNYANRQTELDDILGELIGKSVNQLIKKTKIDKKMIKAIGSHGQTIKHSSSRKNPFSLQIGNPELVRKLTDIKVVYGFRQSDIANGGMGAPLTPAFHNEYMSQAKVNRAIVNIGGITNVTLLPAKGKVLGWDIGPGNCLIDQAMKNLTNGKKQFDNKGLLAKKGNPQILENTIKKFLSSSYFKKPIPKSQTVENYDLKKFRFDPSEIKKLKDEDLISGLTEITFQSILRDLQKYCNQKYEIYFCGGGTKNNYLMDRFKELNIKNLQFFKTSDLGIDPLDVEAMTFAWLAKKRVEKQKIKLSSVTGSKPCLMGEIIN</sequence>